<keyword evidence="9" id="KW-0229">DNA integration</keyword>
<feature type="domain" description="Integrase catalytic" evidence="15">
    <location>
        <begin position="4"/>
        <end position="149"/>
    </location>
</feature>
<dbReference type="GO" id="GO:0016787">
    <property type="term" value="F:hydrolase activity"/>
    <property type="evidence" value="ECO:0007669"/>
    <property type="project" value="UniProtKB-KW"/>
</dbReference>
<dbReference type="GO" id="GO:0032196">
    <property type="term" value="P:transposition"/>
    <property type="evidence" value="ECO:0007669"/>
    <property type="project" value="UniProtKB-KW"/>
</dbReference>
<dbReference type="GO" id="GO:0004519">
    <property type="term" value="F:endonuclease activity"/>
    <property type="evidence" value="ECO:0007669"/>
    <property type="project" value="UniProtKB-KW"/>
</dbReference>
<evidence type="ECO:0000256" key="4">
    <source>
        <dbReference type="ARBA" id="ARBA00022723"/>
    </source>
</evidence>
<dbReference type="GO" id="GO:0015074">
    <property type="term" value="P:DNA integration"/>
    <property type="evidence" value="ECO:0007669"/>
    <property type="project" value="UniProtKB-KW"/>
</dbReference>
<evidence type="ECO:0000256" key="5">
    <source>
        <dbReference type="ARBA" id="ARBA00022759"/>
    </source>
</evidence>
<dbReference type="GO" id="GO:0003723">
    <property type="term" value="F:RNA binding"/>
    <property type="evidence" value="ECO:0007669"/>
    <property type="project" value="UniProtKB-KW"/>
</dbReference>
<keyword evidence="17" id="KW-1185">Reference proteome</keyword>
<dbReference type="PANTHER" id="PTHR42648:SF11">
    <property type="entry name" value="TRANSPOSON TY4-P GAG-POL POLYPROTEIN"/>
    <property type="match status" value="1"/>
</dbReference>
<keyword evidence="1" id="KW-0815">Transposition</keyword>
<keyword evidence="3" id="KW-0540">Nuclease</keyword>
<keyword evidence="2" id="KW-0548">Nucleotidyltransferase</keyword>
<keyword evidence="8" id="KW-0694">RNA-binding</keyword>
<dbReference type="InterPro" id="IPR036397">
    <property type="entry name" value="RNaseH_sf"/>
</dbReference>
<comment type="catalytic activity">
    <reaction evidence="13">
        <text>DNA(n) + a 2'-deoxyribonucleoside 5'-triphosphate = DNA(n+1) + diphosphate</text>
        <dbReference type="Rhea" id="RHEA:22508"/>
        <dbReference type="Rhea" id="RHEA-COMP:17339"/>
        <dbReference type="Rhea" id="RHEA-COMP:17340"/>
        <dbReference type="ChEBI" id="CHEBI:33019"/>
        <dbReference type="ChEBI" id="CHEBI:61560"/>
        <dbReference type="ChEBI" id="CHEBI:173112"/>
        <dbReference type="EC" id="2.7.7.49"/>
    </reaction>
</comment>
<evidence type="ECO:0000256" key="1">
    <source>
        <dbReference type="ARBA" id="ARBA00022578"/>
    </source>
</evidence>
<dbReference type="GO" id="GO:0046872">
    <property type="term" value="F:metal ion binding"/>
    <property type="evidence" value="ECO:0007669"/>
    <property type="project" value="UniProtKB-KW"/>
</dbReference>
<keyword evidence="4" id="KW-0479">Metal-binding</keyword>
<dbReference type="InterPro" id="IPR039537">
    <property type="entry name" value="Retrotran_Ty1/copia-like"/>
</dbReference>
<comment type="caution">
    <text evidence="16">The sequence shown here is derived from an EMBL/GenBank/DDBJ whole genome shotgun (WGS) entry which is preliminary data.</text>
</comment>
<dbReference type="Gene3D" id="3.30.420.10">
    <property type="entry name" value="Ribonuclease H-like superfamily/Ribonuclease H"/>
    <property type="match status" value="1"/>
</dbReference>
<protein>
    <recommendedName>
        <fullName evidence="15">Integrase catalytic domain-containing protein</fullName>
    </recommendedName>
</protein>
<evidence type="ECO:0000256" key="3">
    <source>
        <dbReference type="ARBA" id="ARBA00022722"/>
    </source>
</evidence>
<comment type="catalytic activity">
    <reaction evidence="14">
        <text>DNA(n) + a 2'-deoxyribonucleoside 5'-triphosphate = DNA(n+1) + diphosphate</text>
        <dbReference type="Rhea" id="RHEA:22508"/>
        <dbReference type="Rhea" id="RHEA-COMP:17339"/>
        <dbReference type="Rhea" id="RHEA-COMP:17340"/>
        <dbReference type="ChEBI" id="CHEBI:33019"/>
        <dbReference type="ChEBI" id="CHEBI:61560"/>
        <dbReference type="ChEBI" id="CHEBI:173112"/>
        <dbReference type="EC" id="2.7.7.7"/>
    </reaction>
</comment>
<sequence>MDIPKDQPLDLLVSDIMGPFEGDAQGFRYLLTIRDHVSTYCVIYPLKLRSDAPTAILDAIKRLQVRTGVTPKALRTNNAREFTSVAFVDSLAKLGVAFYPSLPYSLQDNGKTEHLNQTLGDMARAMVTQSQMPARFWQFAYISASFIHN</sequence>
<keyword evidence="6" id="KW-0378">Hydrolase</keyword>
<dbReference type="InterPro" id="IPR001584">
    <property type="entry name" value="Integrase_cat-core"/>
</dbReference>
<evidence type="ECO:0000256" key="13">
    <source>
        <dbReference type="ARBA" id="ARBA00048173"/>
    </source>
</evidence>
<dbReference type="SUPFAM" id="SSF53098">
    <property type="entry name" value="Ribonuclease H-like"/>
    <property type="match status" value="1"/>
</dbReference>
<dbReference type="OrthoDB" id="2640446at2759"/>
<organism evidence="16 17">
    <name type="scientific">Austropuccinia psidii MF-1</name>
    <dbReference type="NCBI Taxonomy" id="1389203"/>
    <lineage>
        <taxon>Eukaryota</taxon>
        <taxon>Fungi</taxon>
        <taxon>Dikarya</taxon>
        <taxon>Basidiomycota</taxon>
        <taxon>Pucciniomycotina</taxon>
        <taxon>Pucciniomycetes</taxon>
        <taxon>Pucciniales</taxon>
        <taxon>Sphaerophragmiaceae</taxon>
        <taxon>Austropuccinia</taxon>
    </lineage>
</organism>
<evidence type="ECO:0000313" key="17">
    <source>
        <dbReference type="Proteomes" id="UP000765509"/>
    </source>
</evidence>
<evidence type="ECO:0000256" key="6">
    <source>
        <dbReference type="ARBA" id="ARBA00022801"/>
    </source>
</evidence>
<evidence type="ECO:0000313" key="16">
    <source>
        <dbReference type="EMBL" id="MBW0545409.1"/>
    </source>
</evidence>
<evidence type="ECO:0000256" key="12">
    <source>
        <dbReference type="ARBA" id="ARBA00023172"/>
    </source>
</evidence>
<dbReference type="PANTHER" id="PTHR42648">
    <property type="entry name" value="TRANSPOSASE, PUTATIVE-RELATED"/>
    <property type="match status" value="1"/>
</dbReference>
<name>A0A9Q3IMV4_9BASI</name>
<evidence type="ECO:0000259" key="15">
    <source>
        <dbReference type="PROSITE" id="PS50994"/>
    </source>
</evidence>
<reference evidence="16" key="1">
    <citation type="submission" date="2021-03" db="EMBL/GenBank/DDBJ databases">
        <title>Draft genome sequence of rust myrtle Austropuccinia psidii MF-1, a brazilian biotype.</title>
        <authorList>
            <person name="Quecine M.C."/>
            <person name="Pachon D.M.R."/>
            <person name="Bonatelli M.L."/>
            <person name="Correr F.H."/>
            <person name="Franceschini L.M."/>
            <person name="Leite T.F."/>
            <person name="Margarido G.R.A."/>
            <person name="Almeida C.A."/>
            <person name="Ferrarezi J.A."/>
            <person name="Labate C.A."/>
        </authorList>
    </citation>
    <scope>NUCLEOTIDE SEQUENCE</scope>
    <source>
        <strain evidence="16">MF-1</strain>
    </source>
</reference>
<keyword evidence="5" id="KW-0255">Endonuclease</keyword>
<keyword evidence="11" id="KW-0808">Transferase</keyword>
<dbReference type="Proteomes" id="UP000765509">
    <property type="component" value="Unassembled WGS sequence"/>
</dbReference>
<keyword evidence="10" id="KW-0695">RNA-directed DNA polymerase</keyword>
<dbReference type="EMBL" id="AVOT02050317">
    <property type="protein sequence ID" value="MBW0545409.1"/>
    <property type="molecule type" value="Genomic_DNA"/>
</dbReference>
<evidence type="ECO:0000256" key="2">
    <source>
        <dbReference type="ARBA" id="ARBA00022695"/>
    </source>
</evidence>
<evidence type="ECO:0000256" key="8">
    <source>
        <dbReference type="ARBA" id="ARBA00022884"/>
    </source>
</evidence>
<evidence type="ECO:0000256" key="14">
    <source>
        <dbReference type="ARBA" id="ARBA00049244"/>
    </source>
</evidence>
<dbReference type="GO" id="GO:0006310">
    <property type="term" value="P:DNA recombination"/>
    <property type="evidence" value="ECO:0007669"/>
    <property type="project" value="UniProtKB-KW"/>
</dbReference>
<dbReference type="GO" id="GO:0003964">
    <property type="term" value="F:RNA-directed DNA polymerase activity"/>
    <property type="evidence" value="ECO:0007669"/>
    <property type="project" value="UniProtKB-KW"/>
</dbReference>
<dbReference type="Pfam" id="PF00665">
    <property type="entry name" value="rve"/>
    <property type="match status" value="1"/>
</dbReference>
<evidence type="ECO:0000256" key="9">
    <source>
        <dbReference type="ARBA" id="ARBA00022908"/>
    </source>
</evidence>
<dbReference type="GO" id="GO:0003887">
    <property type="term" value="F:DNA-directed DNA polymerase activity"/>
    <property type="evidence" value="ECO:0007669"/>
    <property type="project" value="UniProtKB-KW"/>
</dbReference>
<keyword evidence="7" id="KW-0460">Magnesium</keyword>
<keyword evidence="11" id="KW-0239">DNA-directed DNA polymerase</keyword>
<keyword evidence="12" id="KW-0233">DNA recombination</keyword>
<dbReference type="InterPro" id="IPR012337">
    <property type="entry name" value="RNaseH-like_sf"/>
</dbReference>
<gene>
    <name evidence="16" type="ORF">O181_085124</name>
</gene>
<proteinExistence type="predicted"/>
<evidence type="ECO:0000256" key="10">
    <source>
        <dbReference type="ARBA" id="ARBA00022918"/>
    </source>
</evidence>
<accession>A0A9Q3IMV4</accession>
<evidence type="ECO:0000256" key="7">
    <source>
        <dbReference type="ARBA" id="ARBA00022842"/>
    </source>
</evidence>
<dbReference type="AlphaFoldDB" id="A0A9Q3IMV4"/>
<dbReference type="PROSITE" id="PS50994">
    <property type="entry name" value="INTEGRASE"/>
    <property type="match status" value="1"/>
</dbReference>
<evidence type="ECO:0000256" key="11">
    <source>
        <dbReference type="ARBA" id="ARBA00022932"/>
    </source>
</evidence>
<dbReference type="GO" id="GO:0005634">
    <property type="term" value="C:nucleus"/>
    <property type="evidence" value="ECO:0007669"/>
    <property type="project" value="UniProtKB-ARBA"/>
</dbReference>